<dbReference type="PANTHER" id="PTHR46796:SF6">
    <property type="entry name" value="ARAC SUBFAMILY"/>
    <property type="match status" value="1"/>
</dbReference>
<evidence type="ECO:0000256" key="3">
    <source>
        <dbReference type="ARBA" id="ARBA00023163"/>
    </source>
</evidence>
<organism evidence="6 7">
    <name type="scientific">Pseudonocardia yunnanensis</name>
    <dbReference type="NCBI Taxonomy" id="58107"/>
    <lineage>
        <taxon>Bacteria</taxon>
        <taxon>Bacillati</taxon>
        <taxon>Actinomycetota</taxon>
        <taxon>Actinomycetes</taxon>
        <taxon>Pseudonocardiales</taxon>
        <taxon>Pseudonocardiaceae</taxon>
        <taxon>Pseudonocardia</taxon>
    </lineage>
</organism>
<dbReference type="EMBL" id="JBHUCO010000009">
    <property type="protein sequence ID" value="MFD1517411.1"/>
    <property type="molecule type" value="Genomic_DNA"/>
</dbReference>
<evidence type="ECO:0000256" key="1">
    <source>
        <dbReference type="ARBA" id="ARBA00023015"/>
    </source>
</evidence>
<sequence>MSRSVTCTPCSNGSGPRPAAYLREQRLLPAQVMLSDPRHARLPTSDIAAAAGFLDRRTFERAFRRQYGMTPGNLRSEHCHSGSAPAIPNEEMPLR</sequence>
<dbReference type="PANTHER" id="PTHR46796">
    <property type="entry name" value="HTH-TYPE TRANSCRIPTIONAL ACTIVATOR RHAS-RELATED"/>
    <property type="match status" value="1"/>
</dbReference>
<reference evidence="7" key="1">
    <citation type="journal article" date="2019" name="Int. J. Syst. Evol. Microbiol.">
        <title>The Global Catalogue of Microorganisms (GCM) 10K type strain sequencing project: providing services to taxonomists for standard genome sequencing and annotation.</title>
        <authorList>
            <consortium name="The Broad Institute Genomics Platform"/>
            <consortium name="The Broad Institute Genome Sequencing Center for Infectious Disease"/>
            <person name="Wu L."/>
            <person name="Ma J."/>
        </authorList>
    </citation>
    <scope>NUCLEOTIDE SEQUENCE [LARGE SCALE GENOMIC DNA]</scope>
    <source>
        <strain evidence="7">CCM 7043</strain>
    </source>
</reference>
<keyword evidence="3" id="KW-0804">Transcription</keyword>
<dbReference type="SMART" id="SM00342">
    <property type="entry name" value="HTH_ARAC"/>
    <property type="match status" value="1"/>
</dbReference>
<comment type="caution">
    <text evidence="6">The sequence shown here is derived from an EMBL/GenBank/DDBJ whole genome shotgun (WGS) entry which is preliminary data.</text>
</comment>
<protein>
    <submittedName>
        <fullName evidence="6">Helix-turn-helix domain-containing protein</fullName>
    </submittedName>
</protein>
<dbReference type="InterPro" id="IPR050204">
    <property type="entry name" value="AraC_XylS_family_regulators"/>
</dbReference>
<dbReference type="Proteomes" id="UP001597114">
    <property type="component" value="Unassembled WGS sequence"/>
</dbReference>
<dbReference type="Gene3D" id="1.10.10.60">
    <property type="entry name" value="Homeodomain-like"/>
    <property type="match status" value="1"/>
</dbReference>
<dbReference type="Pfam" id="PF12833">
    <property type="entry name" value="HTH_18"/>
    <property type="match status" value="1"/>
</dbReference>
<evidence type="ECO:0000256" key="2">
    <source>
        <dbReference type="ARBA" id="ARBA00023125"/>
    </source>
</evidence>
<dbReference type="InterPro" id="IPR009057">
    <property type="entry name" value="Homeodomain-like_sf"/>
</dbReference>
<proteinExistence type="predicted"/>
<evidence type="ECO:0000259" key="5">
    <source>
        <dbReference type="PROSITE" id="PS01124"/>
    </source>
</evidence>
<dbReference type="PROSITE" id="PS01124">
    <property type="entry name" value="HTH_ARAC_FAMILY_2"/>
    <property type="match status" value="1"/>
</dbReference>
<keyword evidence="1" id="KW-0805">Transcription regulation</keyword>
<feature type="domain" description="HTH araC/xylS-type" evidence="5">
    <location>
        <begin position="1"/>
        <end position="77"/>
    </location>
</feature>
<keyword evidence="2" id="KW-0238">DNA-binding</keyword>
<gene>
    <name evidence="6" type="ORF">ACFSJD_07935</name>
</gene>
<feature type="region of interest" description="Disordered" evidence="4">
    <location>
        <begin position="70"/>
        <end position="95"/>
    </location>
</feature>
<evidence type="ECO:0000313" key="6">
    <source>
        <dbReference type="EMBL" id="MFD1517411.1"/>
    </source>
</evidence>
<dbReference type="InterPro" id="IPR018060">
    <property type="entry name" value="HTH_AraC"/>
</dbReference>
<dbReference type="PRINTS" id="PR00032">
    <property type="entry name" value="HTHARAC"/>
</dbReference>
<evidence type="ECO:0000256" key="4">
    <source>
        <dbReference type="SAM" id="MobiDB-lite"/>
    </source>
</evidence>
<dbReference type="RefSeq" id="WP_379658974.1">
    <property type="nucleotide sequence ID" value="NZ_BAAAUS010000007.1"/>
</dbReference>
<keyword evidence="7" id="KW-1185">Reference proteome</keyword>
<name>A0ABW4EP34_9PSEU</name>
<accession>A0ABW4EP34</accession>
<evidence type="ECO:0000313" key="7">
    <source>
        <dbReference type="Proteomes" id="UP001597114"/>
    </source>
</evidence>
<dbReference type="InterPro" id="IPR020449">
    <property type="entry name" value="Tscrpt_reg_AraC-type_HTH"/>
</dbReference>
<dbReference type="SUPFAM" id="SSF46689">
    <property type="entry name" value="Homeodomain-like"/>
    <property type="match status" value="1"/>
</dbReference>